<dbReference type="EMBL" id="CM002926">
    <property type="protein sequence ID" value="KGN52340.1"/>
    <property type="molecule type" value="Genomic_DNA"/>
</dbReference>
<protein>
    <submittedName>
        <fullName evidence="1">Uncharacterized protein</fullName>
    </submittedName>
</protein>
<dbReference type="Proteomes" id="UP000029981">
    <property type="component" value="Chromosome 5"/>
</dbReference>
<name>A0A0A0KRS9_CUCSA</name>
<evidence type="ECO:0000313" key="1">
    <source>
        <dbReference type="EMBL" id="KGN52340.1"/>
    </source>
</evidence>
<proteinExistence type="predicted"/>
<evidence type="ECO:0000313" key="2">
    <source>
        <dbReference type="Proteomes" id="UP000029981"/>
    </source>
</evidence>
<reference evidence="1 2" key="2">
    <citation type="journal article" date="2009" name="PLoS ONE">
        <title>An integrated genetic and cytogenetic map of the cucumber genome.</title>
        <authorList>
            <person name="Ren Y."/>
            <person name="Zhang Z."/>
            <person name="Liu J."/>
            <person name="Staub J.E."/>
            <person name="Han Y."/>
            <person name="Cheng Z."/>
            <person name="Li X."/>
            <person name="Lu J."/>
            <person name="Miao H."/>
            <person name="Kang H."/>
            <person name="Xie B."/>
            <person name="Gu X."/>
            <person name="Wang X."/>
            <person name="Du Y."/>
            <person name="Jin W."/>
            <person name="Huang S."/>
        </authorList>
    </citation>
    <scope>NUCLEOTIDE SEQUENCE [LARGE SCALE GENOMIC DNA]</scope>
    <source>
        <strain evidence="2">cv. 9930</strain>
    </source>
</reference>
<sequence>MVNLSFYGSVVHEGIKAHCGLEEVKGKEVSHNEVGRGNNSKMGCVESDSIGTIEHPLGLEVETCDFLNGDAEIREAFLFSAIAKDSNWSLNAKELRSEDGLENTISLMDSLKPTYSNLEKVEAGSKEISPMNKNSLNG</sequence>
<reference evidence="1 2" key="1">
    <citation type="journal article" date="2009" name="Nat. Genet.">
        <title>The genome of the cucumber, Cucumis sativus L.</title>
        <authorList>
            <person name="Huang S."/>
            <person name="Li R."/>
            <person name="Zhang Z."/>
            <person name="Li L."/>
            <person name="Gu X."/>
            <person name="Fan W."/>
            <person name="Lucas W.J."/>
            <person name="Wang X."/>
            <person name="Xie B."/>
            <person name="Ni P."/>
            <person name="Ren Y."/>
            <person name="Zhu H."/>
            <person name="Li J."/>
            <person name="Lin K."/>
            <person name="Jin W."/>
            <person name="Fei Z."/>
            <person name="Li G."/>
            <person name="Staub J."/>
            <person name="Kilian A."/>
            <person name="van der Vossen E.A."/>
            <person name="Wu Y."/>
            <person name="Guo J."/>
            <person name="He J."/>
            <person name="Jia Z."/>
            <person name="Ren Y."/>
            <person name="Tian G."/>
            <person name="Lu Y."/>
            <person name="Ruan J."/>
            <person name="Qian W."/>
            <person name="Wang M."/>
            <person name="Huang Q."/>
            <person name="Li B."/>
            <person name="Xuan Z."/>
            <person name="Cao J."/>
            <person name="Asan"/>
            <person name="Wu Z."/>
            <person name="Zhang J."/>
            <person name="Cai Q."/>
            <person name="Bai Y."/>
            <person name="Zhao B."/>
            <person name="Han Y."/>
            <person name="Li Y."/>
            <person name="Li X."/>
            <person name="Wang S."/>
            <person name="Shi Q."/>
            <person name="Liu S."/>
            <person name="Cho W.K."/>
            <person name="Kim J.Y."/>
            <person name="Xu Y."/>
            <person name="Heller-Uszynska K."/>
            <person name="Miao H."/>
            <person name="Cheng Z."/>
            <person name="Zhang S."/>
            <person name="Wu J."/>
            <person name="Yang Y."/>
            <person name="Kang H."/>
            <person name="Li M."/>
            <person name="Liang H."/>
            <person name="Ren X."/>
            <person name="Shi Z."/>
            <person name="Wen M."/>
            <person name="Jian M."/>
            <person name="Yang H."/>
            <person name="Zhang G."/>
            <person name="Yang Z."/>
            <person name="Chen R."/>
            <person name="Liu S."/>
            <person name="Li J."/>
            <person name="Ma L."/>
            <person name="Liu H."/>
            <person name="Zhou Y."/>
            <person name="Zhao J."/>
            <person name="Fang X."/>
            <person name="Li G."/>
            <person name="Fang L."/>
            <person name="Li Y."/>
            <person name="Liu D."/>
            <person name="Zheng H."/>
            <person name="Zhang Y."/>
            <person name="Qin N."/>
            <person name="Li Z."/>
            <person name="Yang G."/>
            <person name="Yang S."/>
            <person name="Bolund L."/>
            <person name="Kristiansen K."/>
            <person name="Zheng H."/>
            <person name="Li S."/>
            <person name="Zhang X."/>
            <person name="Yang H."/>
            <person name="Wang J."/>
            <person name="Sun R."/>
            <person name="Zhang B."/>
            <person name="Jiang S."/>
            <person name="Wang J."/>
            <person name="Du Y."/>
            <person name="Li S."/>
        </authorList>
    </citation>
    <scope>NUCLEOTIDE SEQUENCE [LARGE SCALE GENOMIC DNA]</scope>
    <source>
        <strain evidence="2">cv. 9930</strain>
    </source>
</reference>
<organism evidence="1 2">
    <name type="scientific">Cucumis sativus</name>
    <name type="common">Cucumber</name>
    <dbReference type="NCBI Taxonomy" id="3659"/>
    <lineage>
        <taxon>Eukaryota</taxon>
        <taxon>Viridiplantae</taxon>
        <taxon>Streptophyta</taxon>
        <taxon>Embryophyta</taxon>
        <taxon>Tracheophyta</taxon>
        <taxon>Spermatophyta</taxon>
        <taxon>Magnoliopsida</taxon>
        <taxon>eudicotyledons</taxon>
        <taxon>Gunneridae</taxon>
        <taxon>Pentapetalae</taxon>
        <taxon>rosids</taxon>
        <taxon>fabids</taxon>
        <taxon>Cucurbitales</taxon>
        <taxon>Cucurbitaceae</taxon>
        <taxon>Benincaseae</taxon>
        <taxon>Cucumis</taxon>
    </lineage>
</organism>
<reference evidence="1 2" key="4">
    <citation type="journal article" date="2011" name="BMC Genomics">
        <title>RNA-Seq improves annotation of protein-coding genes in the cucumber genome.</title>
        <authorList>
            <person name="Li Z."/>
            <person name="Zhang Z."/>
            <person name="Yan P."/>
            <person name="Huang S."/>
            <person name="Fei Z."/>
            <person name="Lin K."/>
        </authorList>
    </citation>
    <scope>NUCLEOTIDE SEQUENCE [LARGE SCALE GENOMIC DNA]</scope>
    <source>
        <strain evidence="2">cv. 9930</strain>
    </source>
</reference>
<dbReference type="Gramene" id="KGN52340">
    <property type="protein sequence ID" value="KGN52340"/>
    <property type="gene ID" value="Csa_5G626000"/>
</dbReference>
<gene>
    <name evidence="1" type="ORF">Csa_5G626000</name>
</gene>
<reference evidence="1 2" key="3">
    <citation type="journal article" date="2010" name="BMC Genomics">
        <title>Transcriptome sequencing and comparative analysis of cucumber flowers with different sex types.</title>
        <authorList>
            <person name="Guo S."/>
            <person name="Zheng Y."/>
            <person name="Joung J.G."/>
            <person name="Liu S."/>
            <person name="Zhang Z."/>
            <person name="Crasta O.R."/>
            <person name="Sobral B.W."/>
            <person name="Xu Y."/>
            <person name="Huang S."/>
            <person name="Fei Z."/>
        </authorList>
    </citation>
    <scope>NUCLEOTIDE SEQUENCE [LARGE SCALE GENOMIC DNA]</scope>
    <source>
        <strain evidence="2">cv. 9930</strain>
    </source>
</reference>
<keyword evidence="2" id="KW-1185">Reference proteome</keyword>
<accession>A0A0A0KRS9</accession>
<dbReference type="AlphaFoldDB" id="A0A0A0KRS9"/>